<evidence type="ECO:0000256" key="8">
    <source>
        <dbReference type="ARBA" id="ARBA00023128"/>
    </source>
</evidence>
<evidence type="ECO:0008006" key="16">
    <source>
        <dbReference type="Google" id="ProtNLM"/>
    </source>
</evidence>
<keyword evidence="5" id="KW-0677">Repeat</keyword>
<protein>
    <recommendedName>
        <fullName evidence="16">Solute carrier family 25 member 46</fullName>
    </recommendedName>
</protein>
<dbReference type="PANTHER" id="PTHR21252:SF2">
    <property type="entry name" value="MITOCHONDRIAL OUTER MEMBRANE PROTEIN SLC25A46"/>
    <property type="match status" value="1"/>
</dbReference>
<dbReference type="GO" id="GO:0090149">
    <property type="term" value="P:mitochondrial membrane fission"/>
    <property type="evidence" value="ECO:0007669"/>
    <property type="project" value="InterPro"/>
</dbReference>
<evidence type="ECO:0000256" key="5">
    <source>
        <dbReference type="ARBA" id="ARBA00022737"/>
    </source>
</evidence>
<dbReference type="Pfam" id="PF00153">
    <property type="entry name" value="Mito_carr"/>
    <property type="match status" value="1"/>
</dbReference>
<evidence type="ECO:0000256" key="4">
    <source>
        <dbReference type="ARBA" id="ARBA00022692"/>
    </source>
</evidence>
<evidence type="ECO:0000256" key="9">
    <source>
        <dbReference type="ARBA" id="ARBA00023136"/>
    </source>
</evidence>
<proteinExistence type="inferred from homology"/>
<keyword evidence="7 13" id="KW-1133">Transmembrane helix</keyword>
<dbReference type="Gene3D" id="1.50.40.10">
    <property type="entry name" value="Mitochondrial carrier domain"/>
    <property type="match status" value="2"/>
</dbReference>
<evidence type="ECO:0000256" key="3">
    <source>
        <dbReference type="ARBA" id="ARBA00022448"/>
    </source>
</evidence>
<gene>
    <name evidence="14" type="ORF">RN001_015743</name>
</gene>
<evidence type="ECO:0000313" key="14">
    <source>
        <dbReference type="EMBL" id="KAK4871619.1"/>
    </source>
</evidence>
<keyword evidence="4 10" id="KW-0812">Transmembrane</keyword>
<evidence type="ECO:0000256" key="13">
    <source>
        <dbReference type="SAM" id="Phobius"/>
    </source>
</evidence>
<comment type="subcellular location">
    <subcellularLocation>
        <location evidence="1">Mitochondrion outer membrane</location>
        <topology evidence="1">Multi-pass membrane protein</topology>
    </subcellularLocation>
</comment>
<sequence>MAGLDKYSLDGYPTETGYWDINETELCDIDEGYNYEDIPAEYVPQAKPALCITSGQSDDDATLKKFITTGVSIVSLIAENLLSHPFVVLRRQCQVHHFSKRYHIFPTTLVPVIYHLHSHQGLTTLWKGLGSTLILRGMTLGVEDLLSKVTPWPKEISRSSSVKSFFQHIFLKSVSLIVIMPYYTASLVETVQSDIASEKPGMLDVFKEGTLRLLSFSGNSKGRMLPIWVLTLPTITLGIARYLFSLIVKSGTFRLMQIQQKENSSSMGTLPKNLSNIGILQDVELNASLIAVIASDIVFYPFETILHRLYLQGTRTIIDNLETGRSVLAILTNYRGPVDCYESCLRTEGVFGLYKGFGALILQYIAHIFVVRVTKFILTEISAMYRGRKTSPNKSPKMLAQNQLSTESYLIP</sequence>
<dbReference type="AlphaFoldDB" id="A0AAN7SB17"/>
<dbReference type="Proteomes" id="UP001353858">
    <property type="component" value="Unassembled WGS sequence"/>
</dbReference>
<evidence type="ECO:0000256" key="7">
    <source>
        <dbReference type="ARBA" id="ARBA00022989"/>
    </source>
</evidence>
<organism evidence="14 15">
    <name type="scientific">Aquatica leii</name>
    <dbReference type="NCBI Taxonomy" id="1421715"/>
    <lineage>
        <taxon>Eukaryota</taxon>
        <taxon>Metazoa</taxon>
        <taxon>Ecdysozoa</taxon>
        <taxon>Arthropoda</taxon>
        <taxon>Hexapoda</taxon>
        <taxon>Insecta</taxon>
        <taxon>Pterygota</taxon>
        <taxon>Neoptera</taxon>
        <taxon>Endopterygota</taxon>
        <taxon>Coleoptera</taxon>
        <taxon>Polyphaga</taxon>
        <taxon>Elateriformia</taxon>
        <taxon>Elateroidea</taxon>
        <taxon>Lampyridae</taxon>
        <taxon>Luciolinae</taxon>
        <taxon>Aquatica</taxon>
    </lineage>
</organism>
<reference evidence="15" key="1">
    <citation type="submission" date="2023-01" db="EMBL/GenBank/DDBJ databases">
        <title>Key to firefly adult light organ development and bioluminescence: homeobox transcription factors regulate luciferase expression and transportation to peroxisome.</title>
        <authorList>
            <person name="Fu X."/>
        </authorList>
    </citation>
    <scope>NUCLEOTIDE SEQUENCE [LARGE SCALE GENOMIC DNA]</scope>
</reference>
<feature type="repeat" description="Solcar" evidence="10">
    <location>
        <begin position="282"/>
        <end position="385"/>
    </location>
</feature>
<dbReference type="InterPro" id="IPR018108">
    <property type="entry name" value="MCP_transmembrane"/>
</dbReference>
<comment type="caution">
    <text evidence="14">The sequence shown here is derived from an EMBL/GenBank/DDBJ whole genome shotgun (WGS) entry which is preliminary data.</text>
</comment>
<dbReference type="PANTHER" id="PTHR21252">
    <property type="entry name" value="TB1 PROTEIN-RELATED"/>
    <property type="match status" value="1"/>
</dbReference>
<feature type="region of interest" description="Disordered" evidence="12">
    <location>
        <begin position="389"/>
        <end position="412"/>
    </location>
</feature>
<keyword evidence="6" id="KW-1000">Mitochondrion outer membrane</keyword>
<keyword evidence="9 10" id="KW-0472">Membrane</keyword>
<comment type="similarity">
    <text evidence="2 11">Belongs to the mitochondrial carrier (TC 2.A.29) family.</text>
</comment>
<feature type="transmembrane region" description="Helical" evidence="13">
    <location>
        <begin position="225"/>
        <end position="244"/>
    </location>
</feature>
<keyword evidence="15" id="KW-1185">Reference proteome</keyword>
<evidence type="ECO:0000313" key="15">
    <source>
        <dbReference type="Proteomes" id="UP001353858"/>
    </source>
</evidence>
<dbReference type="EMBL" id="JARPUR010000008">
    <property type="protein sequence ID" value="KAK4871619.1"/>
    <property type="molecule type" value="Genomic_DNA"/>
</dbReference>
<dbReference type="GO" id="GO:0005741">
    <property type="term" value="C:mitochondrial outer membrane"/>
    <property type="evidence" value="ECO:0007669"/>
    <property type="project" value="UniProtKB-SubCell"/>
</dbReference>
<evidence type="ECO:0000256" key="1">
    <source>
        <dbReference type="ARBA" id="ARBA00004374"/>
    </source>
</evidence>
<dbReference type="InterPro" id="IPR039158">
    <property type="entry name" value="SLC25A46"/>
</dbReference>
<dbReference type="SUPFAM" id="SSF103506">
    <property type="entry name" value="Mitochondrial carrier"/>
    <property type="match status" value="1"/>
</dbReference>
<dbReference type="PROSITE" id="PS50920">
    <property type="entry name" value="SOLCAR"/>
    <property type="match status" value="1"/>
</dbReference>
<name>A0AAN7SB17_9COLE</name>
<evidence type="ECO:0000256" key="10">
    <source>
        <dbReference type="PROSITE-ProRule" id="PRU00282"/>
    </source>
</evidence>
<accession>A0AAN7SB17</accession>
<evidence type="ECO:0000256" key="12">
    <source>
        <dbReference type="SAM" id="MobiDB-lite"/>
    </source>
</evidence>
<evidence type="ECO:0000256" key="6">
    <source>
        <dbReference type="ARBA" id="ARBA00022787"/>
    </source>
</evidence>
<evidence type="ECO:0000256" key="11">
    <source>
        <dbReference type="RuleBase" id="RU000488"/>
    </source>
</evidence>
<keyword evidence="8" id="KW-0496">Mitochondrion</keyword>
<dbReference type="InterPro" id="IPR023395">
    <property type="entry name" value="MCP_dom_sf"/>
</dbReference>
<keyword evidence="3 11" id="KW-0813">Transport</keyword>
<evidence type="ECO:0000256" key="2">
    <source>
        <dbReference type="ARBA" id="ARBA00006375"/>
    </source>
</evidence>
<feature type="compositionally biased region" description="Polar residues" evidence="12">
    <location>
        <begin position="392"/>
        <end position="412"/>
    </location>
</feature>